<dbReference type="AlphaFoldDB" id="A0A6M3X4C9"/>
<dbReference type="EMBL" id="MT143896">
    <property type="protein sequence ID" value="QJH92469.1"/>
    <property type="molecule type" value="Genomic_DNA"/>
</dbReference>
<sequence length="88" mass="10243">MSLSPYPTRAIKQAIARVRKSNTRDMLVFQVKDAGDQIKRELNESKHRMGKAMQKAVEEQKELLALLHELNEVTKQQVDRLKPEEHHP</sequence>
<reference evidence="2" key="1">
    <citation type="submission" date="2020-03" db="EMBL/GenBank/DDBJ databases">
        <title>The deep terrestrial virosphere.</title>
        <authorList>
            <person name="Holmfeldt K."/>
            <person name="Nilsson E."/>
            <person name="Simone D."/>
            <person name="Lopez-Fernandez M."/>
            <person name="Wu X."/>
            <person name="de Brujin I."/>
            <person name="Lundin D."/>
            <person name="Andersson A."/>
            <person name="Bertilsson S."/>
            <person name="Dopson M."/>
        </authorList>
    </citation>
    <scope>NUCLEOTIDE SEQUENCE</scope>
    <source>
        <strain evidence="1">MM171A00102</strain>
        <strain evidence="2">MM171B00096</strain>
    </source>
</reference>
<evidence type="ECO:0000313" key="2">
    <source>
        <dbReference type="EMBL" id="QJH92469.1"/>
    </source>
</evidence>
<gene>
    <name evidence="1" type="ORF">MM171A00102_0066</name>
    <name evidence="2" type="ORF">MM171B00096_0031</name>
</gene>
<name>A0A6M3X4C9_9ZZZZ</name>
<accession>A0A6M3X4C9</accession>
<protein>
    <submittedName>
        <fullName evidence="2">Uncharacterized protein</fullName>
    </submittedName>
</protein>
<organism evidence="2">
    <name type="scientific">viral metagenome</name>
    <dbReference type="NCBI Taxonomy" id="1070528"/>
    <lineage>
        <taxon>unclassified sequences</taxon>
        <taxon>metagenomes</taxon>
        <taxon>organismal metagenomes</taxon>
    </lineage>
</organism>
<evidence type="ECO:0000313" key="1">
    <source>
        <dbReference type="EMBL" id="QJB01507.1"/>
    </source>
</evidence>
<proteinExistence type="predicted"/>
<dbReference type="EMBL" id="MT143709">
    <property type="protein sequence ID" value="QJB01507.1"/>
    <property type="molecule type" value="Genomic_DNA"/>
</dbReference>